<comment type="similarity">
    <text evidence="1">Belongs to the BTG family.</text>
</comment>
<comment type="caution">
    <text evidence="3">The sequence shown here is derived from an EMBL/GenBank/DDBJ whole genome shotgun (WGS) entry which is preliminary data.</text>
</comment>
<evidence type="ECO:0000313" key="3">
    <source>
        <dbReference type="EMBL" id="CAG7733175.1"/>
    </source>
</evidence>
<dbReference type="PROSITE" id="PS01203">
    <property type="entry name" value="BTG_2"/>
    <property type="match status" value="1"/>
</dbReference>
<evidence type="ECO:0000256" key="1">
    <source>
        <dbReference type="ARBA" id="ARBA00007989"/>
    </source>
</evidence>
<dbReference type="EMBL" id="CAJVCH010244455">
    <property type="protein sequence ID" value="CAG7733175.1"/>
    <property type="molecule type" value="Genomic_DNA"/>
</dbReference>
<evidence type="ECO:0000259" key="2">
    <source>
        <dbReference type="PROSITE" id="PS01203"/>
    </source>
</evidence>
<dbReference type="GO" id="GO:0005737">
    <property type="term" value="C:cytoplasm"/>
    <property type="evidence" value="ECO:0007669"/>
    <property type="project" value="TreeGrafter"/>
</dbReference>
<keyword evidence="4" id="KW-1185">Reference proteome</keyword>
<accession>A0A8J2P603</accession>
<dbReference type="OrthoDB" id="19928at2759"/>
<gene>
    <name evidence="3" type="ORF">AFUS01_LOCUS21636</name>
</gene>
<dbReference type="AlphaFoldDB" id="A0A8J2P603"/>
<dbReference type="SMART" id="SM00099">
    <property type="entry name" value="btg1"/>
    <property type="match status" value="1"/>
</dbReference>
<dbReference type="FunFam" id="3.90.640.90:FF:000002">
    <property type="entry name" value="BTG anti-proliferation factor 4"/>
    <property type="match status" value="1"/>
</dbReference>
<evidence type="ECO:0000313" key="4">
    <source>
        <dbReference type="Proteomes" id="UP000708208"/>
    </source>
</evidence>
<organism evidence="3 4">
    <name type="scientific">Allacma fusca</name>
    <dbReference type="NCBI Taxonomy" id="39272"/>
    <lineage>
        <taxon>Eukaryota</taxon>
        <taxon>Metazoa</taxon>
        <taxon>Ecdysozoa</taxon>
        <taxon>Arthropoda</taxon>
        <taxon>Hexapoda</taxon>
        <taxon>Collembola</taxon>
        <taxon>Symphypleona</taxon>
        <taxon>Sminthuridae</taxon>
        <taxon>Allacma</taxon>
    </lineage>
</organism>
<name>A0A8J2P603_9HEXA</name>
<feature type="domain" description="Anti-proliferative protein" evidence="2">
    <location>
        <begin position="93"/>
        <end position="112"/>
    </location>
</feature>
<dbReference type="PANTHER" id="PTHR22978">
    <property type="entry name" value="B-CELL TRANSLOCATION GENE"/>
    <property type="match status" value="1"/>
</dbReference>
<dbReference type="Proteomes" id="UP000708208">
    <property type="component" value="Unassembled WGS sequence"/>
</dbReference>
<dbReference type="GO" id="GO:0005634">
    <property type="term" value="C:nucleus"/>
    <property type="evidence" value="ECO:0007669"/>
    <property type="project" value="TreeGrafter"/>
</dbReference>
<reference evidence="3" key="1">
    <citation type="submission" date="2021-06" db="EMBL/GenBank/DDBJ databases">
        <authorList>
            <person name="Hodson N. C."/>
            <person name="Mongue J. A."/>
            <person name="Jaron S. K."/>
        </authorList>
    </citation>
    <scope>NUCLEOTIDE SEQUENCE</scope>
</reference>
<dbReference type="InterPro" id="IPR033332">
    <property type="entry name" value="BTG"/>
</dbReference>
<proteinExistence type="inferred from homology"/>
<dbReference type="InterPro" id="IPR002087">
    <property type="entry name" value="Anti_prolifrtn"/>
</dbReference>
<dbReference type="PANTHER" id="PTHR22978:SF44">
    <property type="entry name" value="PROTEIN BTG3-LIKE PROTEIN"/>
    <property type="match status" value="1"/>
</dbReference>
<sequence>MKEEVSVAVRFLTRLIEKNNANVSQGIEKEQLEVFKERLGELLCDRFRNHWFPEKPARGQGYRCIRLNESDRKDPVIDQAASQCGLSYEQLRLPAELTIWVDPKEVCCRFGEHQGSFCTLASFKSGTGEIFLDQVNLEEIHKKTLELKEKRKQRYFREMVIVLTAAECSF</sequence>
<dbReference type="Pfam" id="PF07742">
    <property type="entry name" value="BTG"/>
    <property type="match status" value="1"/>
</dbReference>
<protein>
    <recommendedName>
        <fullName evidence="2">Anti-proliferative protein domain-containing protein</fullName>
    </recommendedName>
</protein>